<dbReference type="PROSITE" id="PS50850">
    <property type="entry name" value="MFS"/>
    <property type="match status" value="1"/>
</dbReference>
<feature type="transmembrane region" description="Helical" evidence="6">
    <location>
        <begin position="371"/>
        <end position="392"/>
    </location>
</feature>
<evidence type="ECO:0000256" key="1">
    <source>
        <dbReference type="ARBA" id="ARBA00004651"/>
    </source>
</evidence>
<evidence type="ECO:0000256" key="5">
    <source>
        <dbReference type="ARBA" id="ARBA00023136"/>
    </source>
</evidence>
<dbReference type="InterPro" id="IPR011701">
    <property type="entry name" value="MFS"/>
</dbReference>
<keyword evidence="2" id="KW-0813">Transport</keyword>
<feature type="transmembrane region" description="Helical" evidence="6">
    <location>
        <begin position="279"/>
        <end position="298"/>
    </location>
</feature>
<evidence type="ECO:0000256" key="2">
    <source>
        <dbReference type="ARBA" id="ARBA00022448"/>
    </source>
</evidence>
<dbReference type="Proteomes" id="UP000430692">
    <property type="component" value="Unassembled WGS sequence"/>
</dbReference>
<evidence type="ECO:0000313" key="8">
    <source>
        <dbReference type="EMBL" id="MXQ54372.1"/>
    </source>
</evidence>
<dbReference type="Gene3D" id="1.20.1250.20">
    <property type="entry name" value="MFS general substrate transporter like domains"/>
    <property type="match status" value="1"/>
</dbReference>
<keyword evidence="4 6" id="KW-1133">Transmembrane helix</keyword>
<feature type="transmembrane region" description="Helical" evidence="6">
    <location>
        <begin position="75"/>
        <end position="95"/>
    </location>
</feature>
<comment type="caution">
    <text evidence="8">The sequence shown here is derived from an EMBL/GenBank/DDBJ whole genome shotgun (WGS) entry which is preliminary data.</text>
</comment>
<feature type="transmembrane region" description="Helical" evidence="6">
    <location>
        <begin position="48"/>
        <end position="68"/>
    </location>
</feature>
<dbReference type="GO" id="GO:0022857">
    <property type="term" value="F:transmembrane transporter activity"/>
    <property type="evidence" value="ECO:0007669"/>
    <property type="project" value="InterPro"/>
</dbReference>
<feature type="transmembrane region" description="Helical" evidence="6">
    <location>
        <begin position="165"/>
        <end position="189"/>
    </location>
</feature>
<feature type="transmembrane region" description="Helical" evidence="6">
    <location>
        <begin position="101"/>
        <end position="123"/>
    </location>
</feature>
<sequence>MNFLKKLNREAWVLLSVSGLHAFSFSLSNAFVNVFLWKINQSLFQIGLYNFANYFAIALTFILAGWITKKVDRVISIRIGVALQALFYLTVLILDTKAVDYVVLLGFFLGLGNGFFWMSYNVLYFEISERDNRDVMNGISGFITSLSGMVAPLISGFIITKVNHFLGYRIIFGISLGIFVLSVIVSFWLKLRKSEGSFQLGKVIAISFKPKSNWFWVQLATLFQGLREGIFLFLTGLLVYFITKNELTLGSYYTAASVVSLISYLLLGRYLRPAWRIHAMLIATIMMGLLIIPFLIYWNIWTVMIYGVGLYLFYPFYYAPLTSITYDVIGEHKEAVELRVEYVVTKELVLNFGRLISLCIFLIIISKSPHITSLKPMLLCLGFIQIGTWLAARKVSPIAQK</sequence>
<keyword evidence="9" id="KW-1185">Reference proteome</keyword>
<dbReference type="Pfam" id="PF07690">
    <property type="entry name" value="MFS_1"/>
    <property type="match status" value="1"/>
</dbReference>
<dbReference type="SUPFAM" id="SSF103473">
    <property type="entry name" value="MFS general substrate transporter"/>
    <property type="match status" value="1"/>
</dbReference>
<dbReference type="EMBL" id="WUUL01000007">
    <property type="protein sequence ID" value="MXQ54372.1"/>
    <property type="molecule type" value="Genomic_DNA"/>
</dbReference>
<accession>A0A6I4W249</accession>
<reference evidence="8 9" key="1">
    <citation type="submission" date="2019-12" db="EMBL/GenBank/DDBJ databases">
        <title>Whole-genome analyses of novel actinobacteria.</title>
        <authorList>
            <person name="Sahin N."/>
            <person name="Saygin H."/>
        </authorList>
    </citation>
    <scope>NUCLEOTIDE SEQUENCE [LARGE SCALE GENOMIC DNA]</scope>
    <source>
        <strain evidence="8 9">KC615</strain>
    </source>
</reference>
<evidence type="ECO:0000313" key="9">
    <source>
        <dbReference type="Proteomes" id="UP000430692"/>
    </source>
</evidence>
<dbReference type="InterPro" id="IPR020846">
    <property type="entry name" value="MFS_dom"/>
</dbReference>
<feature type="transmembrane region" description="Helical" evidence="6">
    <location>
        <begin position="304"/>
        <end position="328"/>
    </location>
</feature>
<comment type="subcellular location">
    <subcellularLocation>
        <location evidence="1">Cell membrane</location>
        <topology evidence="1">Multi-pass membrane protein</topology>
    </subcellularLocation>
</comment>
<evidence type="ECO:0000256" key="4">
    <source>
        <dbReference type="ARBA" id="ARBA00022989"/>
    </source>
</evidence>
<evidence type="ECO:0000256" key="3">
    <source>
        <dbReference type="ARBA" id="ARBA00022692"/>
    </source>
</evidence>
<dbReference type="InterPro" id="IPR036259">
    <property type="entry name" value="MFS_trans_sf"/>
</dbReference>
<name>A0A6I4W249_9BACL</name>
<organism evidence="8 9">
    <name type="scientific">Shimazuella alba</name>
    <dbReference type="NCBI Taxonomy" id="2690964"/>
    <lineage>
        <taxon>Bacteria</taxon>
        <taxon>Bacillati</taxon>
        <taxon>Bacillota</taxon>
        <taxon>Bacilli</taxon>
        <taxon>Bacillales</taxon>
        <taxon>Thermoactinomycetaceae</taxon>
        <taxon>Shimazuella</taxon>
    </lineage>
</organism>
<feature type="domain" description="Major facilitator superfamily (MFS) profile" evidence="7">
    <location>
        <begin position="1"/>
        <end position="194"/>
    </location>
</feature>
<dbReference type="AlphaFoldDB" id="A0A6I4W249"/>
<keyword evidence="3 6" id="KW-0812">Transmembrane</keyword>
<dbReference type="InterPro" id="IPR052528">
    <property type="entry name" value="Sugar_transport-like"/>
</dbReference>
<feature type="transmembrane region" description="Helical" evidence="6">
    <location>
        <begin position="135"/>
        <end position="159"/>
    </location>
</feature>
<gene>
    <name evidence="8" type="ORF">GSM42_11745</name>
</gene>
<evidence type="ECO:0000259" key="7">
    <source>
        <dbReference type="PROSITE" id="PS50850"/>
    </source>
</evidence>
<evidence type="ECO:0000256" key="6">
    <source>
        <dbReference type="SAM" id="Phobius"/>
    </source>
</evidence>
<protein>
    <submittedName>
        <fullName evidence="8">MFS transporter</fullName>
    </submittedName>
</protein>
<dbReference type="PANTHER" id="PTHR23526:SF2">
    <property type="entry name" value="MAJOR FACILITATOR SUPERFAMILY (MFS) PROFILE DOMAIN-CONTAINING PROTEIN"/>
    <property type="match status" value="1"/>
</dbReference>
<proteinExistence type="predicted"/>
<feature type="transmembrane region" description="Helical" evidence="6">
    <location>
        <begin position="12"/>
        <end position="36"/>
    </location>
</feature>
<keyword evidence="5 6" id="KW-0472">Membrane</keyword>
<dbReference type="PANTHER" id="PTHR23526">
    <property type="entry name" value="INTEGRAL MEMBRANE TRANSPORT PROTEIN-RELATED"/>
    <property type="match status" value="1"/>
</dbReference>
<feature type="transmembrane region" description="Helical" evidence="6">
    <location>
        <begin position="348"/>
        <end position="365"/>
    </location>
</feature>
<feature type="transmembrane region" description="Helical" evidence="6">
    <location>
        <begin position="219"/>
        <end position="243"/>
    </location>
</feature>
<dbReference type="GO" id="GO:0005886">
    <property type="term" value="C:plasma membrane"/>
    <property type="evidence" value="ECO:0007669"/>
    <property type="project" value="UniProtKB-SubCell"/>
</dbReference>
<feature type="transmembrane region" description="Helical" evidence="6">
    <location>
        <begin position="249"/>
        <end position="267"/>
    </location>
</feature>
<dbReference type="RefSeq" id="WP_160801730.1">
    <property type="nucleotide sequence ID" value="NZ_WUUL01000007.1"/>
</dbReference>